<dbReference type="EMBL" id="LIIK01000003">
    <property type="protein sequence ID" value="KQM09569.1"/>
    <property type="molecule type" value="Genomic_DNA"/>
</dbReference>
<reference evidence="15" key="1">
    <citation type="submission" date="2015-08" db="EMBL/GenBank/DDBJ databases">
        <title>Candidatus Bacteriodes Periocalifornicus.</title>
        <authorList>
            <person name="McLean J.S."/>
            <person name="Kelley S."/>
        </authorList>
    </citation>
    <scope>NUCLEOTIDE SEQUENCE [LARGE SCALE GENOMIC DNA]</scope>
    <source>
        <strain evidence="15">12B</strain>
    </source>
</reference>
<comment type="subcellular location">
    <subcellularLocation>
        <location evidence="1 10">Cell outer membrane</location>
        <topology evidence="1 10">Multi-pass membrane protein</topology>
    </subcellularLocation>
</comment>
<evidence type="ECO:0000256" key="10">
    <source>
        <dbReference type="PROSITE-ProRule" id="PRU01360"/>
    </source>
</evidence>
<dbReference type="PATRIC" id="fig|1702214.3.peg.1707"/>
<evidence type="ECO:0000256" key="3">
    <source>
        <dbReference type="ARBA" id="ARBA00022452"/>
    </source>
</evidence>
<organism evidence="15 16">
    <name type="scientific">Candidatus [Bacteroides] periocalifornicus</name>
    <dbReference type="NCBI Taxonomy" id="1702214"/>
    <lineage>
        <taxon>Bacteria</taxon>
        <taxon>Pseudomonadati</taxon>
        <taxon>Bacteroidota</taxon>
    </lineage>
</organism>
<comment type="caution">
    <text evidence="15">The sequence shown here is derived from an EMBL/GenBank/DDBJ whole genome shotgun (WGS) entry which is preliminary data.</text>
</comment>
<evidence type="ECO:0000256" key="5">
    <source>
        <dbReference type="ARBA" id="ARBA00022729"/>
    </source>
</evidence>
<dbReference type="PROSITE" id="PS52016">
    <property type="entry name" value="TONB_DEPENDENT_REC_3"/>
    <property type="match status" value="1"/>
</dbReference>
<keyword evidence="8 15" id="KW-0675">Receptor</keyword>
<evidence type="ECO:0000313" key="16">
    <source>
        <dbReference type="Proteomes" id="UP000054172"/>
    </source>
</evidence>
<evidence type="ECO:0000256" key="8">
    <source>
        <dbReference type="ARBA" id="ARBA00023170"/>
    </source>
</evidence>
<keyword evidence="6 11" id="KW-0798">TonB box</keyword>
<evidence type="ECO:0000256" key="2">
    <source>
        <dbReference type="ARBA" id="ARBA00022448"/>
    </source>
</evidence>
<proteinExistence type="inferred from homology"/>
<feature type="compositionally biased region" description="Basic and acidic residues" evidence="12">
    <location>
        <begin position="396"/>
        <end position="406"/>
    </location>
</feature>
<dbReference type="PANTHER" id="PTHR30069">
    <property type="entry name" value="TONB-DEPENDENT OUTER MEMBRANE RECEPTOR"/>
    <property type="match status" value="1"/>
</dbReference>
<evidence type="ECO:0000256" key="6">
    <source>
        <dbReference type="ARBA" id="ARBA00023077"/>
    </source>
</evidence>
<keyword evidence="4 10" id="KW-0812">Transmembrane</keyword>
<keyword evidence="3 10" id="KW-1134">Transmembrane beta strand</keyword>
<dbReference type="GO" id="GO:0015344">
    <property type="term" value="F:siderophore uptake transmembrane transporter activity"/>
    <property type="evidence" value="ECO:0007669"/>
    <property type="project" value="TreeGrafter"/>
</dbReference>
<keyword evidence="2 10" id="KW-0813">Transport</keyword>
<protein>
    <submittedName>
        <fullName evidence="15">TonB-dependent receptor</fullName>
    </submittedName>
</protein>
<evidence type="ECO:0000256" key="1">
    <source>
        <dbReference type="ARBA" id="ARBA00004571"/>
    </source>
</evidence>
<evidence type="ECO:0000256" key="12">
    <source>
        <dbReference type="SAM" id="MobiDB-lite"/>
    </source>
</evidence>
<evidence type="ECO:0000256" key="7">
    <source>
        <dbReference type="ARBA" id="ARBA00023136"/>
    </source>
</evidence>
<dbReference type="InterPro" id="IPR012910">
    <property type="entry name" value="Plug_dom"/>
</dbReference>
<gene>
    <name evidence="15" type="ORF">AL399_01165</name>
</gene>
<feature type="region of interest" description="Disordered" evidence="12">
    <location>
        <begin position="385"/>
        <end position="406"/>
    </location>
</feature>
<evidence type="ECO:0000259" key="14">
    <source>
        <dbReference type="Pfam" id="PF07715"/>
    </source>
</evidence>
<evidence type="ECO:0000256" key="4">
    <source>
        <dbReference type="ARBA" id="ARBA00022692"/>
    </source>
</evidence>
<keyword evidence="9 10" id="KW-0998">Cell outer membrane</keyword>
<dbReference type="Pfam" id="PF07715">
    <property type="entry name" value="Plug"/>
    <property type="match status" value="1"/>
</dbReference>
<feature type="domain" description="TonB-dependent receptor plug" evidence="14">
    <location>
        <begin position="116"/>
        <end position="219"/>
    </location>
</feature>
<dbReference type="Gene3D" id="2.40.170.20">
    <property type="entry name" value="TonB-dependent receptor, beta-barrel domain"/>
    <property type="match status" value="1"/>
</dbReference>
<accession>A0A0Q4BB91</accession>
<dbReference type="AlphaFoldDB" id="A0A0Q4BB91"/>
<dbReference type="InterPro" id="IPR000531">
    <property type="entry name" value="Beta-barrel_TonB"/>
</dbReference>
<keyword evidence="16" id="KW-1185">Reference proteome</keyword>
<evidence type="ECO:0000256" key="9">
    <source>
        <dbReference type="ARBA" id="ARBA00023237"/>
    </source>
</evidence>
<evidence type="ECO:0000313" key="15">
    <source>
        <dbReference type="EMBL" id="KQM09569.1"/>
    </source>
</evidence>
<dbReference type="InterPro" id="IPR039426">
    <property type="entry name" value="TonB-dep_rcpt-like"/>
</dbReference>
<dbReference type="GO" id="GO:0009279">
    <property type="term" value="C:cell outer membrane"/>
    <property type="evidence" value="ECO:0007669"/>
    <property type="project" value="UniProtKB-SubCell"/>
</dbReference>
<keyword evidence="7 10" id="KW-0472">Membrane</keyword>
<name>A0A0Q4BB91_9BACT</name>
<evidence type="ECO:0000256" key="11">
    <source>
        <dbReference type="RuleBase" id="RU003357"/>
    </source>
</evidence>
<sequence length="775" mass="87696">MLLMLCWFPAVAQERAVEVRVVDAESGLGVEFAAVQWKPAGQSVFREGCYADSKGRATIRTSSSALVLQVGYMGYARATDTLRLPLSGPHTIRLHPTTTELGQVEVVGKSRAQAMRESPEAISVLSAQELQGRTVSVQQVLNKTMGLKVGQGGGMGSSSRIIVHGLEGNRIQLLWDGIPLGSQEGLFSLDEIPIDIIERIEVYKGIIPARFGCDGLGGAVNIVSKEFSTDYLDASYELASYAMHKVSLFSRKNLPRYGVLLGAGGYFTYAENNYRFHVPEREYLWVRRDHDRFCAWMLKGKLAFTRMWFDEASIEFGYYTRANQVQGIEQNVQHAENNSGVYMLESRLIKGGLIRGDLDLESHFSLGYGANRFTDTSRTRYDFQGRAYPSPNGRGETSDVPRNSDDRSLEINERLNLDYRLSPSHTLNLNTLLNHARRKPYDTLANRHAGFAIGGFPSLRTSLVAGLTWEARLFGGRFINMLSGKYFLLRTDIEDLTSYELIAPPARKRNTTTRLGWIEAMKYEIAGGMYLKGSYQRAIRLPNAQELFGDGIVTFPAAGLRPELSHNFNVGLLVDRDYLLGFRRAQLEIGAFYMRIGDMIKLVRQHMVAGYVNAERVNIKGVEAELKLDISSWLYAYGNITYQDARDALPLLPGSTAPNPTYGLRLPNIPYLFANFGVECHTHDLPAGWYLKLFYDGRFTQEYFYNWELTRRSKRRIPQSWVHDVGLLITYRGRYSLALECHNVMGREVWDQYRRPLPGRTFHVKFRYTFAKGIF</sequence>
<evidence type="ECO:0000259" key="13">
    <source>
        <dbReference type="Pfam" id="PF00593"/>
    </source>
</evidence>
<dbReference type="InterPro" id="IPR037066">
    <property type="entry name" value="Plug_dom_sf"/>
</dbReference>
<dbReference type="Proteomes" id="UP000054172">
    <property type="component" value="Unassembled WGS sequence"/>
</dbReference>
<dbReference type="SUPFAM" id="SSF56935">
    <property type="entry name" value="Porins"/>
    <property type="match status" value="1"/>
</dbReference>
<dbReference type="STRING" id="1702214.AL399_01165"/>
<dbReference type="Pfam" id="PF00593">
    <property type="entry name" value="TonB_dep_Rec_b-barrel"/>
    <property type="match status" value="1"/>
</dbReference>
<feature type="domain" description="TonB-dependent receptor-like beta-barrel" evidence="13">
    <location>
        <begin position="364"/>
        <end position="744"/>
    </location>
</feature>
<dbReference type="PANTHER" id="PTHR30069:SF29">
    <property type="entry name" value="HEMOGLOBIN AND HEMOGLOBIN-HAPTOGLOBIN-BINDING PROTEIN 1-RELATED"/>
    <property type="match status" value="1"/>
</dbReference>
<comment type="similarity">
    <text evidence="10 11">Belongs to the TonB-dependent receptor family.</text>
</comment>
<dbReference type="Gene3D" id="2.170.130.10">
    <property type="entry name" value="TonB-dependent receptor, plug domain"/>
    <property type="match status" value="1"/>
</dbReference>
<dbReference type="GO" id="GO:0044718">
    <property type="term" value="P:siderophore transmembrane transport"/>
    <property type="evidence" value="ECO:0007669"/>
    <property type="project" value="TreeGrafter"/>
</dbReference>
<dbReference type="InterPro" id="IPR036942">
    <property type="entry name" value="Beta-barrel_TonB_sf"/>
</dbReference>
<keyword evidence="5" id="KW-0732">Signal</keyword>